<keyword evidence="3" id="KW-1185">Reference proteome</keyword>
<feature type="region of interest" description="Disordered" evidence="1">
    <location>
        <begin position="32"/>
        <end position="85"/>
    </location>
</feature>
<evidence type="ECO:0000256" key="1">
    <source>
        <dbReference type="SAM" id="MobiDB-lite"/>
    </source>
</evidence>
<evidence type="ECO:0008006" key="4">
    <source>
        <dbReference type="Google" id="ProtNLM"/>
    </source>
</evidence>
<evidence type="ECO:0000313" key="2">
    <source>
        <dbReference type="EMBL" id="GBG37619.1"/>
    </source>
</evidence>
<feature type="compositionally biased region" description="Gly residues" evidence="1">
    <location>
        <begin position="45"/>
        <end position="58"/>
    </location>
</feature>
<organism evidence="2 3">
    <name type="scientific">Mycobacterium montefiorense</name>
    <dbReference type="NCBI Taxonomy" id="154654"/>
    <lineage>
        <taxon>Bacteria</taxon>
        <taxon>Bacillati</taxon>
        <taxon>Actinomycetota</taxon>
        <taxon>Actinomycetes</taxon>
        <taxon>Mycobacteriales</taxon>
        <taxon>Mycobacteriaceae</taxon>
        <taxon>Mycobacterium</taxon>
        <taxon>Mycobacterium simiae complex</taxon>
    </lineage>
</organism>
<reference evidence="3" key="1">
    <citation type="submission" date="2018-04" db="EMBL/GenBank/DDBJ databases">
        <title>Draft genome sequence of Mycobacterium montefiorense isolated from Japanese black salamander.</title>
        <authorList>
            <person name="Fukano H."/>
            <person name="Yoshida M."/>
            <person name="Shimizu A."/>
            <person name="Iwao H."/>
            <person name="Kurata O."/>
            <person name="Katayama Y."/>
            <person name="Omatsu T."/>
            <person name="Mizutani T."/>
            <person name="Wada S."/>
            <person name="Hoshino Y."/>
        </authorList>
    </citation>
    <scope>NUCLEOTIDE SEQUENCE [LARGE SCALE GENOMIC DNA]</scope>
    <source>
        <strain evidence="3">BS</strain>
    </source>
</reference>
<accession>A0ABQ0NL55</accession>
<protein>
    <recommendedName>
        <fullName evidence="4">PE-PGRS family protein</fullName>
    </recommendedName>
</protein>
<sequence length="85" mass="7856">MSGPITVPTGPNAACAADINCDTPISDAIVGAPDNPLASEDIREGGTGADAAGAGGGDAAAANSSKFTGGASNGVNAADNDIASP</sequence>
<comment type="caution">
    <text evidence="2">The sequence shown here is derived from an EMBL/GenBank/DDBJ whole genome shotgun (WGS) entry which is preliminary data.</text>
</comment>
<gene>
    <name evidence="2" type="ORF">MmonteBS_19910</name>
</gene>
<proteinExistence type="predicted"/>
<name>A0ABQ0NL55_9MYCO</name>
<dbReference type="Proteomes" id="UP000245060">
    <property type="component" value="Unassembled WGS sequence"/>
</dbReference>
<evidence type="ECO:0000313" key="3">
    <source>
        <dbReference type="Proteomes" id="UP000245060"/>
    </source>
</evidence>
<dbReference type="EMBL" id="BFCH01000016">
    <property type="protein sequence ID" value="GBG37619.1"/>
    <property type="molecule type" value="Genomic_DNA"/>
</dbReference>